<dbReference type="Pfam" id="PF18765">
    <property type="entry name" value="Polbeta"/>
    <property type="match status" value="1"/>
</dbReference>
<dbReference type="InterPro" id="IPR043519">
    <property type="entry name" value="NT_sf"/>
</dbReference>
<dbReference type="RefSeq" id="WP_038266514.1">
    <property type="nucleotide sequence ID" value="NZ_JJMM01000014.1"/>
</dbReference>
<dbReference type="InterPro" id="IPR010235">
    <property type="entry name" value="HepT"/>
</dbReference>
<dbReference type="InterPro" id="IPR041633">
    <property type="entry name" value="Polbeta"/>
</dbReference>
<dbReference type="NCBIfam" id="TIGR01987">
    <property type="entry name" value="HI0074"/>
    <property type="match status" value="1"/>
</dbReference>
<organism evidence="2 3">
    <name type="scientific">Peptoclostridium litorale DSM 5388</name>
    <dbReference type="NCBI Taxonomy" id="1121324"/>
    <lineage>
        <taxon>Bacteria</taxon>
        <taxon>Bacillati</taxon>
        <taxon>Bacillota</taxon>
        <taxon>Clostridia</taxon>
        <taxon>Peptostreptococcales</taxon>
        <taxon>Peptoclostridiaceae</taxon>
        <taxon>Peptoclostridium</taxon>
    </lineage>
</organism>
<evidence type="ECO:0000313" key="2">
    <source>
        <dbReference type="EMBL" id="KDR94638.1"/>
    </source>
</evidence>
<dbReference type="eggNOG" id="COG1669">
    <property type="taxonomic scope" value="Bacteria"/>
</dbReference>
<keyword evidence="2" id="KW-0808">Transferase</keyword>
<dbReference type="CDD" id="cd05403">
    <property type="entry name" value="NT_KNTase_like"/>
    <property type="match status" value="1"/>
</dbReference>
<proteinExistence type="predicted"/>
<name>A0A069RD13_PEPLI</name>
<sequence length="243" mass="28622">METRYGISKKNFYEIIDVLKNYSEIVEEAILFGSRARGDFKQTSDIDIAIKFKKSPEKIYSIMEDIERRNIIYTMDIIDYDKISNEKLKGYVDSEGEIIFLSDEEGGFLLNINKLKYKLDDLKRAFNKLKESANRDPIEDDIVIDATIQRFEFTYELSWKLMKAYLEYNGNMEATSPRRAIKESFKEGLIGDGQVWLEMLQDRNRTSHTYDEECAMEIFNHIRNSYIDVFEKLIGSLEEEILQ</sequence>
<gene>
    <name evidence="2" type="ORF">CLIT_14c00990</name>
</gene>
<dbReference type="SUPFAM" id="SSF81593">
    <property type="entry name" value="Nucleotidyltransferase substrate binding subunit/domain"/>
    <property type="match status" value="1"/>
</dbReference>
<dbReference type="STRING" id="1121324.CLIT_14c00990"/>
<accession>A0A069RD13</accession>
<dbReference type="Gene3D" id="3.30.460.10">
    <property type="entry name" value="Beta Polymerase, domain 2"/>
    <property type="match status" value="1"/>
</dbReference>
<evidence type="ECO:0000259" key="1">
    <source>
        <dbReference type="Pfam" id="PF18765"/>
    </source>
</evidence>
<keyword evidence="3" id="KW-1185">Reference proteome</keyword>
<dbReference type="AlphaFoldDB" id="A0A069RD13"/>
<feature type="domain" description="Polymerase beta nucleotidyltransferase" evidence="1">
    <location>
        <begin position="14"/>
        <end position="105"/>
    </location>
</feature>
<dbReference type="OrthoDB" id="9810452at2"/>
<dbReference type="Pfam" id="PF08780">
    <property type="entry name" value="NTase_sub_bind"/>
    <property type="match status" value="1"/>
</dbReference>
<dbReference type="SUPFAM" id="SSF81301">
    <property type="entry name" value="Nucleotidyltransferase"/>
    <property type="match status" value="1"/>
</dbReference>
<dbReference type="Gene3D" id="1.20.120.330">
    <property type="entry name" value="Nucleotidyltransferases domain 2"/>
    <property type="match status" value="1"/>
</dbReference>
<dbReference type="Proteomes" id="UP000027946">
    <property type="component" value="Unassembled WGS sequence"/>
</dbReference>
<dbReference type="EMBL" id="JJMM01000014">
    <property type="protein sequence ID" value="KDR94638.1"/>
    <property type="molecule type" value="Genomic_DNA"/>
</dbReference>
<comment type="caution">
    <text evidence="2">The sequence shown here is derived from an EMBL/GenBank/DDBJ whole genome shotgun (WGS) entry which is preliminary data.</text>
</comment>
<protein>
    <submittedName>
        <fullName evidence="2">Nucleotidyltransferase</fullName>
    </submittedName>
</protein>
<evidence type="ECO:0000313" key="3">
    <source>
        <dbReference type="Proteomes" id="UP000027946"/>
    </source>
</evidence>
<reference evidence="2 3" key="1">
    <citation type="submission" date="2014-03" db="EMBL/GenBank/DDBJ databases">
        <title>Genome sequence of Clostridium litorale W6, DSM 5388.</title>
        <authorList>
            <person name="Poehlein A."/>
            <person name="Jagirdar A."/>
            <person name="Khonsari B."/>
            <person name="Chibani C.M."/>
            <person name="Gutierrez Gutierrez D.A."/>
            <person name="Davydova E."/>
            <person name="Alghaithi H.S."/>
            <person name="Nair K.P."/>
            <person name="Dhamotharan K."/>
            <person name="Chandran L."/>
            <person name="G W."/>
            <person name="Daniel R."/>
        </authorList>
    </citation>
    <scope>NUCLEOTIDE SEQUENCE [LARGE SCALE GENOMIC DNA]</scope>
    <source>
        <strain evidence="2 3">W6</strain>
    </source>
</reference>
<dbReference type="GO" id="GO:0016740">
    <property type="term" value="F:transferase activity"/>
    <property type="evidence" value="ECO:0007669"/>
    <property type="project" value="UniProtKB-KW"/>
</dbReference>